<gene>
    <name evidence="3" type="primary">lcpA</name>
    <name evidence="3" type="ORF">SDC9_112134</name>
</gene>
<sequence length="318" mass="33628">MYVHIPADGSAASVFSIPRDDYVDIPGCPDGTCRAKIKEAYGLAFDQTQRTLARQGRTGDDAYQQARDAGRSAEIATVDQFLGVKINHFTEVTMVAFFQIAQVIQPITVCVKQDTQDSYSGANFHAGVQQIDAGQAVAFVRQRRDNVHPQLQFTDLDRSRRQQAFMVSLFNQLKQANTFLNPSKLSAIIGVAKQNLVIDSGLNPLSLAPFAANLSGSKLHFYTLPVERFGTDPAGQSVNIVDPAAVRRTVQQLLDPAPPATAAPTPPTPAASTGSKPKHPTSAPTATATPVDATGGGTAGPAPTSLTDLSGAGVACVK</sequence>
<dbReference type="PANTHER" id="PTHR33392:SF6">
    <property type="entry name" value="POLYISOPRENYL-TEICHOIC ACID--PEPTIDOGLYCAN TEICHOIC ACID TRANSFERASE TAGU"/>
    <property type="match status" value="1"/>
</dbReference>
<dbReference type="Pfam" id="PF03816">
    <property type="entry name" value="LytR_cpsA_psr"/>
    <property type="match status" value="1"/>
</dbReference>
<evidence type="ECO:0000256" key="1">
    <source>
        <dbReference type="SAM" id="MobiDB-lite"/>
    </source>
</evidence>
<dbReference type="PANTHER" id="PTHR33392">
    <property type="entry name" value="POLYISOPRENYL-TEICHOIC ACID--PEPTIDOGLYCAN TEICHOIC ACID TRANSFERASE TAGU"/>
    <property type="match status" value="1"/>
</dbReference>
<proteinExistence type="predicted"/>
<evidence type="ECO:0000313" key="3">
    <source>
        <dbReference type="EMBL" id="MPM65239.1"/>
    </source>
</evidence>
<feature type="compositionally biased region" description="Pro residues" evidence="1">
    <location>
        <begin position="256"/>
        <end position="269"/>
    </location>
</feature>
<dbReference type="Gene3D" id="3.40.630.190">
    <property type="entry name" value="LCP protein"/>
    <property type="match status" value="1"/>
</dbReference>
<dbReference type="EMBL" id="VSSQ01020411">
    <property type="protein sequence ID" value="MPM65239.1"/>
    <property type="molecule type" value="Genomic_DNA"/>
</dbReference>
<comment type="caution">
    <text evidence="3">The sequence shown here is derived from an EMBL/GenBank/DDBJ whole genome shotgun (WGS) entry which is preliminary data.</text>
</comment>
<protein>
    <submittedName>
        <fullName evidence="3">Cell wall biosynthesis protein LcpA</fullName>
    </submittedName>
</protein>
<dbReference type="InterPro" id="IPR050922">
    <property type="entry name" value="LytR/CpsA/Psr_CW_biosynth"/>
</dbReference>
<dbReference type="InterPro" id="IPR004474">
    <property type="entry name" value="LytR_CpsA_psr"/>
</dbReference>
<reference evidence="3" key="1">
    <citation type="submission" date="2019-08" db="EMBL/GenBank/DDBJ databases">
        <authorList>
            <person name="Kucharzyk K."/>
            <person name="Murdoch R.W."/>
            <person name="Higgins S."/>
            <person name="Loffler F."/>
        </authorList>
    </citation>
    <scope>NUCLEOTIDE SEQUENCE</scope>
</reference>
<name>A0A645BIE6_9ZZZZ</name>
<feature type="region of interest" description="Disordered" evidence="1">
    <location>
        <begin position="256"/>
        <end position="318"/>
    </location>
</feature>
<feature type="domain" description="Cell envelope-related transcriptional attenuator" evidence="2">
    <location>
        <begin position="1"/>
        <end position="174"/>
    </location>
</feature>
<organism evidence="3">
    <name type="scientific">bioreactor metagenome</name>
    <dbReference type="NCBI Taxonomy" id="1076179"/>
    <lineage>
        <taxon>unclassified sequences</taxon>
        <taxon>metagenomes</taxon>
        <taxon>ecological metagenomes</taxon>
    </lineage>
</organism>
<feature type="compositionally biased region" description="Low complexity" evidence="1">
    <location>
        <begin position="280"/>
        <end position="293"/>
    </location>
</feature>
<dbReference type="NCBIfam" id="TIGR00350">
    <property type="entry name" value="lytR_cpsA_psr"/>
    <property type="match status" value="1"/>
</dbReference>
<dbReference type="AlphaFoldDB" id="A0A645BIE6"/>
<accession>A0A645BIE6</accession>
<evidence type="ECO:0000259" key="2">
    <source>
        <dbReference type="Pfam" id="PF03816"/>
    </source>
</evidence>